<dbReference type="PANTHER" id="PTHR35849">
    <property type="entry name" value="BLR2341 PROTEIN"/>
    <property type="match status" value="1"/>
</dbReference>
<dbReference type="Proteomes" id="UP000707356">
    <property type="component" value="Unassembled WGS sequence"/>
</dbReference>
<accession>A0A951PGI2</accession>
<dbReference type="Pfam" id="PF01740">
    <property type="entry name" value="STAS"/>
    <property type="match status" value="1"/>
</dbReference>
<dbReference type="NCBIfam" id="TIGR00377">
    <property type="entry name" value="ant_ant_sig"/>
    <property type="match status" value="1"/>
</dbReference>
<dbReference type="InterPro" id="IPR052746">
    <property type="entry name" value="MlaB_ABC_Transporter"/>
</dbReference>
<evidence type="ECO:0000313" key="5">
    <source>
        <dbReference type="Proteomes" id="UP000707356"/>
    </source>
</evidence>
<gene>
    <name evidence="4" type="ORF">KME07_24915</name>
</gene>
<comment type="similarity">
    <text evidence="1 2">Belongs to the anti-sigma-factor antagonist family.</text>
</comment>
<protein>
    <recommendedName>
        <fullName evidence="2">Anti-sigma factor antagonist</fullName>
    </recommendedName>
</protein>
<evidence type="ECO:0000256" key="1">
    <source>
        <dbReference type="ARBA" id="ARBA00009013"/>
    </source>
</evidence>
<dbReference type="InterPro" id="IPR003658">
    <property type="entry name" value="Anti-sigma_ant"/>
</dbReference>
<feature type="domain" description="STAS" evidence="3">
    <location>
        <begin position="1"/>
        <end position="110"/>
    </location>
</feature>
<reference evidence="4" key="1">
    <citation type="submission" date="2021-05" db="EMBL/GenBank/DDBJ databases">
        <authorList>
            <person name="Pietrasiak N."/>
            <person name="Ward R."/>
            <person name="Stajich J.E."/>
            <person name="Kurbessoian T."/>
        </authorList>
    </citation>
    <scope>NUCLEOTIDE SEQUENCE</scope>
    <source>
        <strain evidence="4">GSE-TBD4-15B</strain>
    </source>
</reference>
<evidence type="ECO:0000259" key="3">
    <source>
        <dbReference type="PROSITE" id="PS50801"/>
    </source>
</evidence>
<dbReference type="EMBL" id="JAHHHV010000092">
    <property type="protein sequence ID" value="MBW4468680.1"/>
    <property type="molecule type" value="Genomic_DNA"/>
</dbReference>
<dbReference type="SUPFAM" id="SSF52091">
    <property type="entry name" value="SpoIIaa-like"/>
    <property type="match status" value="1"/>
</dbReference>
<sequence length="113" mass="11994">MQESSSTPTGTIIQLSGQISSATIAELQQQLVEALAATACSSLSLDMSQVEALDSAGLMLLVSTLTLAQRLNKQFSLFGVSPSVRIIFELTQLDRVFNILEKLPQPLSQAAAA</sequence>
<evidence type="ECO:0000313" key="4">
    <source>
        <dbReference type="EMBL" id="MBW4468680.1"/>
    </source>
</evidence>
<dbReference type="InterPro" id="IPR002645">
    <property type="entry name" value="STAS_dom"/>
</dbReference>
<dbReference type="PROSITE" id="PS50801">
    <property type="entry name" value="STAS"/>
    <property type="match status" value="1"/>
</dbReference>
<dbReference type="CDD" id="cd07043">
    <property type="entry name" value="STAS_anti-anti-sigma_factors"/>
    <property type="match status" value="1"/>
</dbReference>
<dbReference type="Gene3D" id="3.30.750.24">
    <property type="entry name" value="STAS domain"/>
    <property type="match status" value="1"/>
</dbReference>
<reference evidence="4" key="2">
    <citation type="journal article" date="2022" name="Microbiol. Resour. Announc.">
        <title>Metagenome Sequencing to Explore Phylogenomics of Terrestrial Cyanobacteria.</title>
        <authorList>
            <person name="Ward R.D."/>
            <person name="Stajich J.E."/>
            <person name="Johansen J.R."/>
            <person name="Huntemann M."/>
            <person name="Clum A."/>
            <person name="Foster B."/>
            <person name="Foster B."/>
            <person name="Roux S."/>
            <person name="Palaniappan K."/>
            <person name="Varghese N."/>
            <person name="Mukherjee S."/>
            <person name="Reddy T.B.K."/>
            <person name="Daum C."/>
            <person name="Copeland A."/>
            <person name="Chen I.A."/>
            <person name="Ivanova N.N."/>
            <person name="Kyrpides N.C."/>
            <person name="Shapiro N."/>
            <person name="Eloe-Fadrosh E.A."/>
            <person name="Pietrasiak N."/>
        </authorList>
    </citation>
    <scope>NUCLEOTIDE SEQUENCE</scope>
    <source>
        <strain evidence="4">GSE-TBD4-15B</strain>
    </source>
</reference>
<dbReference type="GO" id="GO:0043856">
    <property type="term" value="F:anti-sigma factor antagonist activity"/>
    <property type="evidence" value="ECO:0007669"/>
    <property type="project" value="InterPro"/>
</dbReference>
<dbReference type="InterPro" id="IPR036513">
    <property type="entry name" value="STAS_dom_sf"/>
</dbReference>
<dbReference type="PANTHER" id="PTHR35849:SF2">
    <property type="entry name" value="BLR2341 PROTEIN"/>
    <property type="match status" value="1"/>
</dbReference>
<dbReference type="AlphaFoldDB" id="A0A951PGI2"/>
<comment type="caution">
    <text evidence="4">The sequence shown here is derived from an EMBL/GenBank/DDBJ whole genome shotgun (WGS) entry which is preliminary data.</text>
</comment>
<proteinExistence type="inferred from homology"/>
<name>A0A951PGI2_9CYAN</name>
<evidence type="ECO:0000256" key="2">
    <source>
        <dbReference type="RuleBase" id="RU003749"/>
    </source>
</evidence>
<organism evidence="4 5">
    <name type="scientific">Pegethrix bostrychoides GSE-TBD4-15B</name>
    <dbReference type="NCBI Taxonomy" id="2839662"/>
    <lineage>
        <taxon>Bacteria</taxon>
        <taxon>Bacillati</taxon>
        <taxon>Cyanobacteriota</taxon>
        <taxon>Cyanophyceae</taxon>
        <taxon>Oculatellales</taxon>
        <taxon>Oculatellaceae</taxon>
        <taxon>Pegethrix</taxon>
    </lineage>
</organism>